<evidence type="ECO:0000259" key="7">
    <source>
        <dbReference type="Pfam" id="PF03176"/>
    </source>
</evidence>
<feature type="transmembrane region" description="Helical" evidence="6">
    <location>
        <begin position="754"/>
        <end position="772"/>
    </location>
</feature>
<feature type="transmembrane region" description="Helical" evidence="6">
    <location>
        <begin position="647"/>
        <end position="664"/>
    </location>
</feature>
<evidence type="ECO:0000313" key="9">
    <source>
        <dbReference type="Proteomes" id="UP000280792"/>
    </source>
</evidence>
<accession>A0A3P3VJ75</accession>
<reference evidence="8 9" key="2">
    <citation type="submission" date="2018-12" db="EMBL/GenBank/DDBJ databases">
        <title>Simiduia agarivorans gen. nov., sp. nov., a marine, agarolytic bacterium isolated from shallow coastal water from Keelung, Taiwan.</title>
        <authorList>
            <person name="Shieh W.Y."/>
        </authorList>
    </citation>
    <scope>NUCLEOTIDE SEQUENCE [LARGE SCALE GENOMIC DNA]</scope>
    <source>
        <strain evidence="8 9">GTF-13</strain>
    </source>
</reference>
<dbReference type="InterPro" id="IPR050545">
    <property type="entry name" value="Mycobact_MmpL"/>
</dbReference>
<dbReference type="Proteomes" id="UP000280792">
    <property type="component" value="Unassembled WGS sequence"/>
</dbReference>
<feature type="transmembrane region" description="Helical" evidence="6">
    <location>
        <begin position="698"/>
        <end position="717"/>
    </location>
</feature>
<evidence type="ECO:0000256" key="5">
    <source>
        <dbReference type="ARBA" id="ARBA00023136"/>
    </source>
</evidence>
<dbReference type="PANTHER" id="PTHR33406">
    <property type="entry name" value="MEMBRANE PROTEIN MJ1562-RELATED"/>
    <property type="match status" value="1"/>
</dbReference>
<dbReference type="InterPro" id="IPR004869">
    <property type="entry name" value="MMPL_dom"/>
</dbReference>
<protein>
    <recommendedName>
        <fullName evidence="7">Membrane transport protein MMPL domain-containing protein</fullName>
    </recommendedName>
</protein>
<dbReference type="EMBL" id="QWEZ01000002">
    <property type="protein sequence ID" value="RRJ82775.1"/>
    <property type="molecule type" value="Genomic_DNA"/>
</dbReference>
<feature type="transmembrane region" description="Helical" evidence="6">
    <location>
        <begin position="355"/>
        <end position="377"/>
    </location>
</feature>
<sequence length="782" mass="85704">MMRPLRSLLLTPHWQPARLAFWALLMLLLLWQATLLFGQGVQPRTSLLELLPRSEQQPAVQQALERFSQHLSRQLLLLVRAEGREQGRQSARALAAELASSGLLSELQLELDPSHQQALASLYFDHRHGLLSPDDRRQLLAGGSVQLREQALQALYNPFSGVTGAQFAQDPFGLFRRFLQSILPAGGPLEIDEGMLVHQGDDRYEVLLRATLNSDPFDLNTQRQLLDRLQQFLATQPERVTLLRSGALFYAAAGADSAREEISTIGLGSLCGVLLLVLWVFRSFTPLFIALLSIGSGVLTGLVCTLLLFGQIHLFTLVMGACLIGVSIDYAFHYFAEQHEGGTQWQPLQGLGRILAALTLGLASSLLGYSGLLATPFPGLQQLALFSCSGLLVAWLTVVLVYPSLLQPCVRQAPNALLPLYRPLITFWQGTTARQQWGLLLLLGVIALAGILRLQTDDDVRQLQSLNSAIQAEDEAIRKVTSSHFDNSFILFIAGSNEQLLQAEERFLQSMIENDGSFASDTKSTSAIIPSLKKQNENFSLTKKLYDLELINLPEITRDLLEDTYSQNSDVTTDNFLTISELESSGLQKHLSNQWLDNSPYGVASVMLFAPERHAQIKALGANREGVYFISQADDTSDILARYRHRIAWMLAAAYLVIGLMLCLRYGPVRALKIIAVPLLAAGLALGVNGWSGQAVNLFHLLALLLLLGISIDYALFFAERGDNWQTTLLGVTLAAITTLLSFGLLSLSATPAISAFGQTLLVGLLAAYLLAPLASSTGRPS</sequence>
<dbReference type="Gene3D" id="1.20.1640.10">
    <property type="entry name" value="Multidrug efflux transporter AcrB transmembrane domain"/>
    <property type="match status" value="2"/>
</dbReference>
<keyword evidence="9" id="KW-1185">Reference proteome</keyword>
<feature type="transmembrane region" description="Helical" evidence="6">
    <location>
        <begin position="262"/>
        <end position="281"/>
    </location>
</feature>
<feature type="transmembrane region" description="Helical" evidence="6">
    <location>
        <begin position="437"/>
        <end position="454"/>
    </location>
</feature>
<comment type="subcellular location">
    <subcellularLocation>
        <location evidence="1">Cell membrane</location>
        <topology evidence="1">Multi-pass membrane protein</topology>
    </subcellularLocation>
</comment>
<dbReference type="SUPFAM" id="SSF82866">
    <property type="entry name" value="Multidrug efflux transporter AcrB transmembrane domain"/>
    <property type="match status" value="2"/>
</dbReference>
<dbReference type="AlphaFoldDB" id="A0A3P3VJ75"/>
<evidence type="ECO:0000256" key="6">
    <source>
        <dbReference type="SAM" id="Phobius"/>
    </source>
</evidence>
<organism evidence="8 9">
    <name type="scientific">Aestuariirhabdus litorea</name>
    <dbReference type="NCBI Taxonomy" id="2528527"/>
    <lineage>
        <taxon>Bacteria</taxon>
        <taxon>Pseudomonadati</taxon>
        <taxon>Pseudomonadota</taxon>
        <taxon>Gammaproteobacteria</taxon>
        <taxon>Oceanospirillales</taxon>
        <taxon>Aestuariirhabdaceae</taxon>
        <taxon>Aestuariirhabdus</taxon>
    </lineage>
</organism>
<evidence type="ECO:0000256" key="4">
    <source>
        <dbReference type="ARBA" id="ARBA00022989"/>
    </source>
</evidence>
<dbReference type="PANTHER" id="PTHR33406:SF13">
    <property type="entry name" value="MEMBRANE PROTEIN YDFJ"/>
    <property type="match status" value="1"/>
</dbReference>
<gene>
    <name evidence="8" type="ORF">D0544_13040</name>
</gene>
<feature type="transmembrane region" description="Helical" evidence="6">
    <location>
        <begin position="288"/>
        <end position="309"/>
    </location>
</feature>
<reference evidence="8 9" key="1">
    <citation type="submission" date="2018-08" db="EMBL/GenBank/DDBJ databases">
        <authorList>
            <person name="Khan S.A."/>
        </authorList>
    </citation>
    <scope>NUCLEOTIDE SEQUENCE [LARGE SCALE GENOMIC DNA]</scope>
    <source>
        <strain evidence="8 9">GTF-13</strain>
    </source>
</reference>
<dbReference type="Pfam" id="PF03176">
    <property type="entry name" value="MMPL"/>
    <property type="match status" value="1"/>
</dbReference>
<feature type="transmembrane region" description="Helical" evidence="6">
    <location>
        <begin position="315"/>
        <end position="335"/>
    </location>
</feature>
<evidence type="ECO:0000256" key="3">
    <source>
        <dbReference type="ARBA" id="ARBA00022692"/>
    </source>
</evidence>
<feature type="domain" description="Membrane transport protein MMPL" evidence="7">
    <location>
        <begin position="242"/>
        <end position="407"/>
    </location>
</feature>
<keyword evidence="4 6" id="KW-1133">Transmembrane helix</keyword>
<proteinExistence type="predicted"/>
<feature type="transmembrane region" description="Helical" evidence="6">
    <location>
        <begin position="383"/>
        <end position="402"/>
    </location>
</feature>
<keyword evidence="3 6" id="KW-0812">Transmembrane</keyword>
<comment type="caution">
    <text evidence="8">The sequence shown here is derived from an EMBL/GenBank/DDBJ whole genome shotgun (WGS) entry which is preliminary data.</text>
</comment>
<keyword evidence="2" id="KW-1003">Cell membrane</keyword>
<dbReference type="GO" id="GO:0005886">
    <property type="term" value="C:plasma membrane"/>
    <property type="evidence" value="ECO:0007669"/>
    <property type="project" value="UniProtKB-SubCell"/>
</dbReference>
<feature type="transmembrane region" description="Helical" evidence="6">
    <location>
        <begin position="671"/>
        <end position="692"/>
    </location>
</feature>
<keyword evidence="5 6" id="KW-0472">Membrane</keyword>
<evidence type="ECO:0000256" key="2">
    <source>
        <dbReference type="ARBA" id="ARBA00022475"/>
    </source>
</evidence>
<evidence type="ECO:0000256" key="1">
    <source>
        <dbReference type="ARBA" id="ARBA00004651"/>
    </source>
</evidence>
<feature type="transmembrane region" description="Helical" evidence="6">
    <location>
        <begin position="729"/>
        <end position="748"/>
    </location>
</feature>
<name>A0A3P3VJ75_9GAMM</name>
<evidence type="ECO:0000313" key="8">
    <source>
        <dbReference type="EMBL" id="RRJ82775.1"/>
    </source>
</evidence>